<gene>
    <name evidence="1" type="ORF">B5V00_16195</name>
</gene>
<dbReference type="RefSeq" id="WP_085011848.1">
    <property type="nucleotide sequence ID" value="NZ_NAAD01000035.1"/>
</dbReference>
<dbReference type="Pfam" id="PF08238">
    <property type="entry name" value="Sel1"/>
    <property type="match status" value="3"/>
</dbReference>
<keyword evidence="2" id="KW-1185">Reference proteome</keyword>
<dbReference type="SMART" id="SM00671">
    <property type="entry name" value="SEL1"/>
    <property type="match status" value="3"/>
</dbReference>
<sequence>MVANNLYFRIFSRFGRSSALVGGLLLLGFQAYALTGRSPPPIEEEFTTVQYFERGTRFYNNGQFGLALDNFSLAAMAGNSEAAIQAGLMYDFGRGVPRSFDAAGRWYSHAAEMGSEEGLYMLGHMEEYGEGRPKNFAKAYRWYAEAAALGQSNAQFALGEFYLKGKFVHASQPKAEYWLSLAAKQCHQSAIDLLFKIQPARADSLKKGC</sequence>
<organism evidence="1 2">
    <name type="scientific">Geothermobacter hydrogeniphilus</name>
    <dbReference type="NCBI Taxonomy" id="1969733"/>
    <lineage>
        <taxon>Bacteria</taxon>
        <taxon>Pseudomonadati</taxon>
        <taxon>Thermodesulfobacteriota</taxon>
        <taxon>Desulfuromonadia</taxon>
        <taxon>Desulfuromonadales</taxon>
        <taxon>Geothermobacteraceae</taxon>
        <taxon>Geothermobacter</taxon>
    </lineage>
</organism>
<reference evidence="1 2" key="1">
    <citation type="submission" date="2017-03" db="EMBL/GenBank/DDBJ databases">
        <title>Genome sequence of Geothermobacter sp. EPR-M, Deep-Sea Iron Reducer.</title>
        <authorList>
            <person name="Tully B."/>
            <person name="Savalia P."/>
            <person name="Abuyen K."/>
            <person name="Baughan C."/>
            <person name="Romero E."/>
            <person name="Ronkowski C."/>
            <person name="Torres B."/>
            <person name="Tremblay J."/>
            <person name="Trujillo A."/>
            <person name="Tyler M."/>
            <person name="Perez-Rodriguez I."/>
            <person name="Amend J."/>
        </authorList>
    </citation>
    <scope>NUCLEOTIDE SEQUENCE [LARGE SCALE GENOMIC DNA]</scope>
    <source>
        <strain evidence="1 2">EPR-M</strain>
    </source>
</reference>
<evidence type="ECO:0000313" key="2">
    <source>
        <dbReference type="Proteomes" id="UP000193136"/>
    </source>
</evidence>
<dbReference type="Gene3D" id="1.25.40.10">
    <property type="entry name" value="Tetratricopeptide repeat domain"/>
    <property type="match status" value="1"/>
</dbReference>
<accession>A0A1X0XLD2</accession>
<dbReference type="SUPFAM" id="SSF81901">
    <property type="entry name" value="HCP-like"/>
    <property type="match status" value="1"/>
</dbReference>
<dbReference type="OrthoDB" id="5460358at2"/>
<name>A0A1X0XLD2_9BACT</name>
<dbReference type="InterPro" id="IPR050767">
    <property type="entry name" value="Sel1_AlgK"/>
</dbReference>
<dbReference type="PANTHER" id="PTHR11102">
    <property type="entry name" value="SEL-1-LIKE PROTEIN"/>
    <property type="match status" value="1"/>
</dbReference>
<protein>
    <recommendedName>
        <fullName evidence="3">Sel1 repeat-containing protein</fullName>
    </recommendedName>
</protein>
<dbReference type="EMBL" id="NAAD01000035">
    <property type="protein sequence ID" value="ORJ53696.1"/>
    <property type="molecule type" value="Genomic_DNA"/>
</dbReference>
<dbReference type="Proteomes" id="UP000193136">
    <property type="component" value="Unassembled WGS sequence"/>
</dbReference>
<comment type="caution">
    <text evidence="1">The sequence shown here is derived from an EMBL/GenBank/DDBJ whole genome shotgun (WGS) entry which is preliminary data.</text>
</comment>
<dbReference type="InterPro" id="IPR011990">
    <property type="entry name" value="TPR-like_helical_dom_sf"/>
</dbReference>
<dbReference type="InterPro" id="IPR006597">
    <property type="entry name" value="Sel1-like"/>
</dbReference>
<proteinExistence type="predicted"/>
<dbReference type="STRING" id="1969733.B5V00_16195"/>
<evidence type="ECO:0008006" key="3">
    <source>
        <dbReference type="Google" id="ProtNLM"/>
    </source>
</evidence>
<evidence type="ECO:0000313" key="1">
    <source>
        <dbReference type="EMBL" id="ORJ53696.1"/>
    </source>
</evidence>
<dbReference type="PANTHER" id="PTHR11102:SF160">
    <property type="entry name" value="ERAD-ASSOCIATED E3 UBIQUITIN-PROTEIN LIGASE COMPONENT HRD3"/>
    <property type="match status" value="1"/>
</dbReference>
<dbReference type="AlphaFoldDB" id="A0A1X0XLD2"/>